<evidence type="ECO:0000256" key="3">
    <source>
        <dbReference type="SAM" id="SignalP"/>
    </source>
</evidence>
<dbReference type="EMBL" id="LGRX02023175">
    <property type="protein sequence ID" value="KAK3254808.1"/>
    <property type="molecule type" value="Genomic_DNA"/>
</dbReference>
<feature type="compositionally biased region" description="Acidic residues" evidence="1">
    <location>
        <begin position="43"/>
        <end position="57"/>
    </location>
</feature>
<dbReference type="AlphaFoldDB" id="A0AAE0KN13"/>
<keyword evidence="3" id="KW-0732">Signal</keyword>
<comment type="caution">
    <text evidence="4">The sequence shown here is derived from an EMBL/GenBank/DDBJ whole genome shotgun (WGS) entry which is preliminary data.</text>
</comment>
<evidence type="ECO:0000313" key="5">
    <source>
        <dbReference type="Proteomes" id="UP001190700"/>
    </source>
</evidence>
<name>A0AAE0KN13_9CHLO</name>
<gene>
    <name evidence="4" type="ORF">CYMTET_35990</name>
</gene>
<reference evidence="4 5" key="1">
    <citation type="journal article" date="2015" name="Genome Biol. Evol.">
        <title>Comparative Genomics of a Bacterivorous Green Alga Reveals Evolutionary Causalities and Consequences of Phago-Mixotrophic Mode of Nutrition.</title>
        <authorList>
            <person name="Burns J.A."/>
            <person name="Paasch A."/>
            <person name="Narechania A."/>
            <person name="Kim E."/>
        </authorList>
    </citation>
    <scope>NUCLEOTIDE SEQUENCE [LARGE SCALE GENOMIC DNA]</scope>
    <source>
        <strain evidence="4 5">PLY_AMNH</strain>
    </source>
</reference>
<organism evidence="4 5">
    <name type="scientific">Cymbomonas tetramitiformis</name>
    <dbReference type="NCBI Taxonomy" id="36881"/>
    <lineage>
        <taxon>Eukaryota</taxon>
        <taxon>Viridiplantae</taxon>
        <taxon>Chlorophyta</taxon>
        <taxon>Pyramimonadophyceae</taxon>
        <taxon>Pyramimonadales</taxon>
        <taxon>Pyramimonadaceae</taxon>
        <taxon>Cymbomonas</taxon>
    </lineage>
</organism>
<keyword evidence="2" id="KW-0812">Transmembrane</keyword>
<dbReference type="InterPro" id="IPR029058">
    <property type="entry name" value="AB_hydrolase_fold"/>
</dbReference>
<dbReference type="Gene3D" id="3.40.50.1820">
    <property type="entry name" value="alpha/beta hydrolase"/>
    <property type="match status" value="1"/>
</dbReference>
<keyword evidence="2" id="KW-0472">Membrane</keyword>
<feature type="region of interest" description="Disordered" evidence="1">
    <location>
        <begin position="43"/>
        <end position="75"/>
    </location>
</feature>
<evidence type="ECO:0000256" key="1">
    <source>
        <dbReference type="SAM" id="MobiDB-lite"/>
    </source>
</evidence>
<dbReference type="Proteomes" id="UP001190700">
    <property type="component" value="Unassembled WGS sequence"/>
</dbReference>
<feature type="region of interest" description="Disordered" evidence="1">
    <location>
        <begin position="453"/>
        <end position="520"/>
    </location>
</feature>
<evidence type="ECO:0000313" key="4">
    <source>
        <dbReference type="EMBL" id="KAK3254808.1"/>
    </source>
</evidence>
<feature type="transmembrane region" description="Helical" evidence="2">
    <location>
        <begin position="522"/>
        <end position="539"/>
    </location>
</feature>
<sequence length="540" mass="58099">MKTYLVFVTCCVIGFSTFAHADVCSSECEDEFIYGAANCAEEGSDEDENEEGDDDEAGSAACAAADPPPDEQPSVPTECTMANAGRCECSSETNFTTYTWWLQGQQRCFTTYHPNIGAQILPVLFLMQCYACDTLSGLGMNRLNAAPVEAARRYGFAAVGLSTQDSDWTFANDGVVNRSIPQACGDEYSKDYVYLRHIMEFLEASTDFDHTQIYTSGFSQNSMFAAYAAFCFESNVVGIWQAGSGMVVRGKEPNSPQLEAECSSSSHKAHGTDCRDIQPCTACEYWPIYPCHSTTKPMIDCLMMYTNDFLSGTDDHMYDYLITEGHDARLLKFEPAENIAGGHSAPQQQYDWLVGCLGITAACTQECETSFGDCVTRKQASGLDVQRAFSQCIQTDFSTLTGCESGCSPTLPMLEISEVLVASMSHTENFGGSAEGSEAQPDGSICIVGSTQYDDQAASPPPGAENDVEATSPPPGAENDVEAPSPPPGADNDAEATSPPPNAENEEQDISPPSDSIASTNGFLAVSTIIPIMAVVWLIR</sequence>
<protein>
    <submittedName>
        <fullName evidence="4">Uncharacterized protein</fullName>
    </submittedName>
</protein>
<feature type="compositionally biased region" description="Polar residues" evidence="1">
    <location>
        <begin position="511"/>
        <end position="520"/>
    </location>
</feature>
<accession>A0AAE0KN13</accession>
<keyword evidence="2" id="KW-1133">Transmembrane helix</keyword>
<feature type="signal peptide" evidence="3">
    <location>
        <begin position="1"/>
        <end position="21"/>
    </location>
</feature>
<feature type="chain" id="PRO_5042238922" evidence="3">
    <location>
        <begin position="22"/>
        <end position="540"/>
    </location>
</feature>
<proteinExistence type="predicted"/>
<keyword evidence="5" id="KW-1185">Reference proteome</keyword>
<evidence type="ECO:0000256" key="2">
    <source>
        <dbReference type="SAM" id="Phobius"/>
    </source>
</evidence>